<accession>A0AAW1NHB9</accession>
<name>A0AAW1NHB9_SAPOF</name>
<dbReference type="Pfam" id="PF05699">
    <property type="entry name" value="Dimer_Tnp_hAT"/>
    <property type="match status" value="1"/>
</dbReference>
<evidence type="ECO:0000313" key="2">
    <source>
        <dbReference type="EMBL" id="KAK9757274.1"/>
    </source>
</evidence>
<comment type="caution">
    <text evidence="2">The sequence shown here is derived from an EMBL/GenBank/DDBJ whole genome shotgun (WGS) entry which is preliminary data.</text>
</comment>
<dbReference type="PANTHER" id="PTHR45749:SF35">
    <property type="entry name" value="AC-LIKE TRANSPOSASE-RELATED"/>
    <property type="match status" value="1"/>
</dbReference>
<dbReference type="InterPro" id="IPR008906">
    <property type="entry name" value="HATC_C_dom"/>
</dbReference>
<dbReference type="Proteomes" id="UP001443914">
    <property type="component" value="Unassembled WGS sequence"/>
</dbReference>
<gene>
    <name evidence="2" type="ORF">RND81_01G153200</name>
</gene>
<keyword evidence="3" id="KW-1185">Reference proteome</keyword>
<dbReference type="AlphaFoldDB" id="A0AAW1NHB9"/>
<evidence type="ECO:0000313" key="3">
    <source>
        <dbReference type="Proteomes" id="UP001443914"/>
    </source>
</evidence>
<dbReference type="PANTHER" id="PTHR45749">
    <property type="match status" value="1"/>
</dbReference>
<proteinExistence type="predicted"/>
<reference evidence="2" key="1">
    <citation type="submission" date="2024-03" db="EMBL/GenBank/DDBJ databases">
        <title>WGS assembly of Saponaria officinalis var. Norfolk2.</title>
        <authorList>
            <person name="Jenkins J."/>
            <person name="Shu S."/>
            <person name="Grimwood J."/>
            <person name="Barry K."/>
            <person name="Goodstein D."/>
            <person name="Schmutz J."/>
            <person name="Leebens-Mack J."/>
            <person name="Osbourn A."/>
        </authorList>
    </citation>
    <scope>NUCLEOTIDE SEQUENCE [LARGE SCALE GENOMIC DNA]</scope>
    <source>
        <strain evidence="2">JIC</strain>
    </source>
</reference>
<protein>
    <recommendedName>
        <fullName evidence="1">HAT C-terminal dimerisation domain-containing protein</fullName>
    </recommendedName>
</protein>
<sequence length="522" mass="60324">MLRIISIVKYLGKHNLAFRGTKERLYEEMGSCPSKPCYADNKYTHFHYLGHFIQNELISLLGRNIKTEIIQKIKEAKYFSVILDCTPDISHKEQICFWDFLNVNDTSGLGLFDTLQDELKCLDLDDIRGQGYDNVSNMKGKHQGVLNLTLCDIANSCVQGKDFFEIIQRRWKILQDNVSGLTPKPFSSTRWESRIDSVKAKRFQIVEFQEVLLDIAEVDNDGKIRSEAKSLAMNELGSFEFLVSIIIWYEILYFVNEVSKQLQSKNMVIDVAILQINALISSFEKYRETGFSKAMEAARHIAKDINIDPSFPKRRERHRKKHFDENSNDSSRLSEEESFRVNYFLYLIDQAISSLKIRFEQYQEFESIFGFMFSTDKLNSIDDSMLESCCTNIQNVLKNNENSDVDGNVLYLDLEFFKELMPDTNMGPLAILNHMKKLGGCFPNAVTVYRILLTIPVTVASAERTFSKLKLLKSYLHSTMSQDRLNGLAMIAIENKVLDKFCYEELIDDFASKNARRVNLFK</sequence>
<dbReference type="GO" id="GO:0046983">
    <property type="term" value="F:protein dimerization activity"/>
    <property type="evidence" value="ECO:0007669"/>
    <property type="project" value="InterPro"/>
</dbReference>
<evidence type="ECO:0000259" key="1">
    <source>
        <dbReference type="Pfam" id="PF05699"/>
    </source>
</evidence>
<dbReference type="EMBL" id="JBDFQZ010000001">
    <property type="protein sequence ID" value="KAK9757274.1"/>
    <property type="molecule type" value="Genomic_DNA"/>
</dbReference>
<dbReference type="SUPFAM" id="SSF53098">
    <property type="entry name" value="Ribonuclease H-like"/>
    <property type="match status" value="1"/>
</dbReference>
<organism evidence="2 3">
    <name type="scientific">Saponaria officinalis</name>
    <name type="common">Common soapwort</name>
    <name type="synonym">Lychnis saponaria</name>
    <dbReference type="NCBI Taxonomy" id="3572"/>
    <lineage>
        <taxon>Eukaryota</taxon>
        <taxon>Viridiplantae</taxon>
        <taxon>Streptophyta</taxon>
        <taxon>Embryophyta</taxon>
        <taxon>Tracheophyta</taxon>
        <taxon>Spermatophyta</taxon>
        <taxon>Magnoliopsida</taxon>
        <taxon>eudicotyledons</taxon>
        <taxon>Gunneridae</taxon>
        <taxon>Pentapetalae</taxon>
        <taxon>Caryophyllales</taxon>
        <taxon>Caryophyllaceae</taxon>
        <taxon>Caryophylleae</taxon>
        <taxon>Saponaria</taxon>
    </lineage>
</organism>
<dbReference type="InterPro" id="IPR012337">
    <property type="entry name" value="RNaseH-like_sf"/>
</dbReference>
<feature type="domain" description="HAT C-terminal dimerisation" evidence="1">
    <location>
        <begin position="422"/>
        <end position="495"/>
    </location>
</feature>